<dbReference type="InterPro" id="IPR050194">
    <property type="entry name" value="Glycosyltransferase_grp1"/>
</dbReference>
<reference evidence="2 3" key="1">
    <citation type="submission" date="2018-05" db="EMBL/GenBank/DDBJ databases">
        <title>Marinilabilia rubrum sp. nov., isolated from saltern sediment.</title>
        <authorList>
            <person name="Zhang R."/>
        </authorList>
    </citation>
    <scope>NUCLEOTIDE SEQUENCE [LARGE SCALE GENOMIC DNA]</scope>
    <source>
        <strain evidence="2 3">WTE16</strain>
    </source>
</reference>
<feature type="domain" description="Glycosyl transferase family 1" evidence="1">
    <location>
        <begin position="206"/>
        <end position="360"/>
    </location>
</feature>
<keyword evidence="3" id="KW-1185">Reference proteome</keyword>
<keyword evidence="2" id="KW-0808">Transferase</keyword>
<dbReference type="Proteomes" id="UP000244956">
    <property type="component" value="Unassembled WGS sequence"/>
</dbReference>
<dbReference type="GO" id="GO:0016757">
    <property type="term" value="F:glycosyltransferase activity"/>
    <property type="evidence" value="ECO:0007669"/>
    <property type="project" value="InterPro"/>
</dbReference>
<organism evidence="2 3">
    <name type="scientific">Marinilabilia rubra</name>
    <dbReference type="NCBI Taxonomy" id="2162893"/>
    <lineage>
        <taxon>Bacteria</taxon>
        <taxon>Pseudomonadati</taxon>
        <taxon>Bacteroidota</taxon>
        <taxon>Bacteroidia</taxon>
        <taxon>Marinilabiliales</taxon>
        <taxon>Marinilabiliaceae</taxon>
        <taxon>Marinilabilia</taxon>
    </lineage>
</organism>
<dbReference type="PANTHER" id="PTHR45947:SF13">
    <property type="entry name" value="TRANSFERASE"/>
    <property type="match status" value="1"/>
</dbReference>
<dbReference type="EMBL" id="QEWP01000028">
    <property type="protein sequence ID" value="PWD97689.1"/>
    <property type="molecule type" value="Genomic_DNA"/>
</dbReference>
<dbReference type="InterPro" id="IPR001296">
    <property type="entry name" value="Glyco_trans_1"/>
</dbReference>
<evidence type="ECO:0000259" key="1">
    <source>
        <dbReference type="Pfam" id="PF00534"/>
    </source>
</evidence>
<dbReference type="AlphaFoldDB" id="A0A2U2B3Q3"/>
<protein>
    <submittedName>
        <fullName evidence="2">Glycosyl transferase family 1</fullName>
    </submittedName>
</protein>
<accession>A0A2U2B3Q3</accession>
<comment type="caution">
    <text evidence="2">The sequence shown here is derived from an EMBL/GenBank/DDBJ whole genome shotgun (WGS) entry which is preliminary data.</text>
</comment>
<dbReference type="Gene3D" id="3.40.50.2000">
    <property type="entry name" value="Glycogen Phosphorylase B"/>
    <property type="match status" value="2"/>
</dbReference>
<gene>
    <name evidence="2" type="ORF">DDZ16_19555</name>
</gene>
<dbReference type="PANTHER" id="PTHR45947">
    <property type="entry name" value="SULFOQUINOVOSYL TRANSFERASE SQD2"/>
    <property type="match status" value="1"/>
</dbReference>
<name>A0A2U2B3Q3_9BACT</name>
<evidence type="ECO:0000313" key="2">
    <source>
        <dbReference type="EMBL" id="PWD97689.1"/>
    </source>
</evidence>
<dbReference type="CDD" id="cd03801">
    <property type="entry name" value="GT4_PimA-like"/>
    <property type="match status" value="1"/>
</dbReference>
<proteinExistence type="predicted"/>
<dbReference type="SUPFAM" id="SSF53756">
    <property type="entry name" value="UDP-Glycosyltransferase/glycogen phosphorylase"/>
    <property type="match status" value="1"/>
</dbReference>
<evidence type="ECO:0000313" key="3">
    <source>
        <dbReference type="Proteomes" id="UP000244956"/>
    </source>
</evidence>
<dbReference type="Pfam" id="PF00534">
    <property type="entry name" value="Glycos_transf_1"/>
    <property type="match status" value="1"/>
</dbReference>
<sequence>MLEKVRVLFVHNRYKQAGGEDSVVKMESQMLKRNGHDVELLEFDNTEIKSFLSKIKTFFSVIYSKSSKKGIRRTLENSDFDLIHVHNFFPLISPSIYDLANEYDLPVVQTLHNYRIICPGALLMKNSKVCEKCITGNYMHSVLYRCYRKSFFGSLSLAMMDYVNRKRNTWNTKIDKVICLTEFAKSKFIEGGISEDLITVKPNFIEYRGDNLESTRENLGLFVGRLSHEKGIAKLIQMHDYLDGKVLIVGDGPLINKLKGLDKFIVYGKQNSEQVNQLMKKASFLIFPSIWYEGLPMTIIEAFSNRLPVVASKLGAMKEIIKHEATGLLFNLIDLQDGIDNINRAFNNFALMRDYGNAAYCQYLNQYTDKVNLKQMLEIYKEVLEKRKNCEE</sequence>